<dbReference type="Gene3D" id="3.60.21.10">
    <property type="match status" value="1"/>
</dbReference>
<organism evidence="10 11">
    <name type="scientific">Runella aurantiaca</name>
    <dbReference type="NCBI Taxonomy" id="2282308"/>
    <lineage>
        <taxon>Bacteria</taxon>
        <taxon>Pseudomonadati</taxon>
        <taxon>Bacteroidota</taxon>
        <taxon>Cytophagia</taxon>
        <taxon>Cytophagales</taxon>
        <taxon>Spirosomataceae</taxon>
        <taxon>Runella</taxon>
    </lineage>
</organism>
<comment type="function">
    <text evidence="7">SbcCD cleaves DNA hairpin structures. These structures can inhibit DNA replication and are intermediates in certain DNA recombination reactions. The complex acts as a 3'-&gt;5' double strand exonuclease that can open hairpins. It also has a 5' single-strand endonuclease activity.</text>
</comment>
<evidence type="ECO:0000256" key="2">
    <source>
        <dbReference type="ARBA" id="ARBA00011322"/>
    </source>
</evidence>
<reference evidence="10 11" key="1">
    <citation type="submission" date="2018-07" db="EMBL/GenBank/DDBJ databases">
        <title>Genome analysis of Runella aurantiaca.</title>
        <authorList>
            <person name="Yang X."/>
        </authorList>
    </citation>
    <scope>NUCLEOTIDE SEQUENCE [LARGE SCALE GENOMIC DNA]</scope>
    <source>
        <strain evidence="10 11">YX9</strain>
    </source>
</reference>
<dbReference type="GO" id="GO:0006260">
    <property type="term" value="P:DNA replication"/>
    <property type="evidence" value="ECO:0007669"/>
    <property type="project" value="UniProtKB-KW"/>
</dbReference>
<evidence type="ECO:0000313" key="10">
    <source>
        <dbReference type="EMBL" id="RDB04809.1"/>
    </source>
</evidence>
<dbReference type="InterPro" id="IPR029052">
    <property type="entry name" value="Metallo-depent_PP-like"/>
</dbReference>
<dbReference type="NCBIfam" id="TIGR00619">
    <property type="entry name" value="sbcd"/>
    <property type="match status" value="1"/>
</dbReference>
<dbReference type="Pfam" id="PF00149">
    <property type="entry name" value="Metallophos"/>
    <property type="match status" value="1"/>
</dbReference>
<keyword evidence="11" id="KW-1185">Reference proteome</keyword>
<proteinExistence type="inferred from homology"/>
<dbReference type="GO" id="GO:0004519">
    <property type="term" value="F:endonuclease activity"/>
    <property type="evidence" value="ECO:0007669"/>
    <property type="project" value="UniProtKB-KW"/>
</dbReference>
<protein>
    <recommendedName>
        <fullName evidence="3 7">Nuclease SbcCD subunit D</fullName>
    </recommendedName>
</protein>
<keyword evidence="7" id="KW-0235">DNA replication</keyword>
<keyword evidence="6 7" id="KW-0269">Exonuclease</keyword>
<comment type="subunit">
    <text evidence="2 7">Heterodimer of SbcC and SbcD.</text>
</comment>
<evidence type="ECO:0000313" key="11">
    <source>
        <dbReference type="Proteomes" id="UP000253141"/>
    </source>
</evidence>
<dbReference type="GO" id="GO:0006310">
    <property type="term" value="P:DNA recombination"/>
    <property type="evidence" value="ECO:0007669"/>
    <property type="project" value="UniProtKB-KW"/>
</dbReference>
<keyword evidence="7" id="KW-0233">DNA recombination</keyword>
<dbReference type="InterPro" id="IPR026843">
    <property type="entry name" value="SbcD_C"/>
</dbReference>
<evidence type="ECO:0000259" key="8">
    <source>
        <dbReference type="Pfam" id="PF00149"/>
    </source>
</evidence>
<evidence type="ECO:0000256" key="3">
    <source>
        <dbReference type="ARBA" id="ARBA00013365"/>
    </source>
</evidence>
<feature type="domain" description="Nuclease SbcCD subunit D C-terminal" evidence="9">
    <location>
        <begin position="278"/>
        <end position="377"/>
    </location>
</feature>
<dbReference type="InterPro" id="IPR050535">
    <property type="entry name" value="DNA_Repair-Maintenance_Comp"/>
</dbReference>
<evidence type="ECO:0000256" key="6">
    <source>
        <dbReference type="ARBA" id="ARBA00022839"/>
    </source>
</evidence>
<evidence type="ECO:0000259" key="9">
    <source>
        <dbReference type="Pfam" id="PF12320"/>
    </source>
</evidence>
<dbReference type="OrthoDB" id="9773856at2"/>
<dbReference type="SUPFAM" id="SSF56300">
    <property type="entry name" value="Metallo-dependent phosphatases"/>
    <property type="match status" value="1"/>
</dbReference>
<comment type="caution">
    <text evidence="10">The sequence shown here is derived from an EMBL/GenBank/DDBJ whole genome shotgun (WGS) entry which is preliminary data.</text>
</comment>
<evidence type="ECO:0000256" key="7">
    <source>
        <dbReference type="RuleBase" id="RU363069"/>
    </source>
</evidence>
<dbReference type="InterPro" id="IPR041796">
    <property type="entry name" value="Mre11_N"/>
</dbReference>
<dbReference type="EMBL" id="QPIW01000013">
    <property type="protein sequence ID" value="RDB04809.1"/>
    <property type="molecule type" value="Genomic_DNA"/>
</dbReference>
<dbReference type="GO" id="GO:0008408">
    <property type="term" value="F:3'-5' exonuclease activity"/>
    <property type="evidence" value="ECO:0007669"/>
    <property type="project" value="InterPro"/>
</dbReference>
<dbReference type="InterPro" id="IPR004843">
    <property type="entry name" value="Calcineurin-like_PHP"/>
</dbReference>
<dbReference type="PANTHER" id="PTHR30337">
    <property type="entry name" value="COMPONENT OF ATP-DEPENDENT DSDNA EXONUCLEASE"/>
    <property type="match status" value="1"/>
</dbReference>
<dbReference type="Proteomes" id="UP000253141">
    <property type="component" value="Unassembled WGS sequence"/>
</dbReference>
<sequence length="404" mass="45542">MKILHTADWHLGKQLHKYSLEEDHRLFLDWLALTIQERLIDVLLISGDVFDTTNPSNQALAQYYGFLKKLIGSGCQVVVTGGNHDSPGVLNAPRELLKFLDIKVVGNALESIEDELLHLTTPRGEIVVAAVPYLREADLRKSVSGEGYENRLAALRQGIRGHYEQLADLKSSQFSDLPSIAMGHLFVNGASTSESERDIHVVGGEAAFSAEFFPSGFDYIALGHIHKPQRISNSDFIRYSGSPIPLSFSERDDRKYVLELTIDNTKITSVEALPVPAYRELRCFTGSLDEVEAGLKAYVFTNPLPSYVEVHVTEPFADPHKEMYFNELLREFSNVPFQIIKPRLSFTNRTKGADELFITGTSIQDLTPRDVFNQRLLSENLDEETRLLLQEAFEELWRDVSEAQ</sequence>
<gene>
    <name evidence="7 10" type="primary">sbcD</name>
    <name evidence="10" type="ORF">DVG78_16270</name>
</gene>
<dbReference type="CDD" id="cd00840">
    <property type="entry name" value="MPP_Mre11_N"/>
    <property type="match status" value="1"/>
</dbReference>
<evidence type="ECO:0000256" key="1">
    <source>
        <dbReference type="ARBA" id="ARBA00010555"/>
    </source>
</evidence>
<evidence type="ECO:0000256" key="5">
    <source>
        <dbReference type="ARBA" id="ARBA00022801"/>
    </source>
</evidence>
<dbReference type="Pfam" id="PF12320">
    <property type="entry name" value="SbcD_C"/>
    <property type="match status" value="1"/>
</dbReference>
<dbReference type="InterPro" id="IPR004593">
    <property type="entry name" value="SbcD"/>
</dbReference>
<feature type="domain" description="Calcineurin-like phosphoesterase" evidence="8">
    <location>
        <begin position="1"/>
        <end position="228"/>
    </location>
</feature>
<dbReference type="PANTHER" id="PTHR30337:SF0">
    <property type="entry name" value="NUCLEASE SBCCD SUBUNIT D"/>
    <property type="match status" value="1"/>
</dbReference>
<keyword evidence="5 7" id="KW-0378">Hydrolase</keyword>
<accession>A0A369I500</accession>
<keyword evidence="7" id="KW-0255">Endonuclease</keyword>
<evidence type="ECO:0000256" key="4">
    <source>
        <dbReference type="ARBA" id="ARBA00022722"/>
    </source>
</evidence>
<dbReference type="AlphaFoldDB" id="A0A369I500"/>
<name>A0A369I500_9BACT</name>
<comment type="similarity">
    <text evidence="1 7">Belongs to the SbcD family.</text>
</comment>
<dbReference type="RefSeq" id="WP_114462117.1">
    <property type="nucleotide sequence ID" value="NZ_QPIW01000013.1"/>
</dbReference>
<keyword evidence="4 7" id="KW-0540">Nuclease</keyword>